<keyword evidence="3" id="KW-0479">Metal-binding</keyword>
<gene>
    <name evidence="9" type="ORF">Ahy_A01g001310</name>
</gene>
<evidence type="ECO:0000256" key="8">
    <source>
        <dbReference type="SAM" id="MobiDB-lite"/>
    </source>
</evidence>
<name>A0A445EMQ7_ARAHY</name>
<keyword evidence="2" id="KW-0812">Transmembrane</keyword>
<dbReference type="EMBL" id="SDMP01000001">
    <property type="protein sequence ID" value="RYR76754.1"/>
    <property type="molecule type" value="Genomic_DNA"/>
</dbReference>
<keyword evidence="10" id="KW-1185">Reference proteome</keyword>
<organism evidence="9 10">
    <name type="scientific">Arachis hypogaea</name>
    <name type="common">Peanut</name>
    <dbReference type="NCBI Taxonomy" id="3818"/>
    <lineage>
        <taxon>Eukaryota</taxon>
        <taxon>Viridiplantae</taxon>
        <taxon>Streptophyta</taxon>
        <taxon>Embryophyta</taxon>
        <taxon>Tracheophyta</taxon>
        <taxon>Spermatophyta</taxon>
        <taxon>Magnoliopsida</taxon>
        <taxon>eudicotyledons</taxon>
        <taxon>Gunneridae</taxon>
        <taxon>Pentapetalae</taxon>
        <taxon>rosids</taxon>
        <taxon>fabids</taxon>
        <taxon>Fabales</taxon>
        <taxon>Fabaceae</taxon>
        <taxon>Papilionoideae</taxon>
        <taxon>50 kb inversion clade</taxon>
        <taxon>dalbergioids sensu lato</taxon>
        <taxon>Dalbergieae</taxon>
        <taxon>Pterocarpus clade</taxon>
        <taxon>Arachis</taxon>
    </lineage>
</organism>
<accession>A0A445EMQ7</accession>
<evidence type="ECO:0000256" key="3">
    <source>
        <dbReference type="ARBA" id="ARBA00022723"/>
    </source>
</evidence>
<evidence type="ECO:0000256" key="5">
    <source>
        <dbReference type="ARBA" id="ARBA00022833"/>
    </source>
</evidence>
<evidence type="ECO:0000313" key="10">
    <source>
        <dbReference type="Proteomes" id="UP000289738"/>
    </source>
</evidence>
<comment type="subcellular location">
    <subcellularLocation>
        <location evidence="1">Membrane</location>
        <topology evidence="1">Single-pass membrane protein</topology>
    </subcellularLocation>
</comment>
<dbReference type="GO" id="GO:0016020">
    <property type="term" value="C:membrane"/>
    <property type="evidence" value="ECO:0007669"/>
    <property type="project" value="UniProtKB-SubCell"/>
</dbReference>
<reference evidence="9 10" key="1">
    <citation type="submission" date="2019-01" db="EMBL/GenBank/DDBJ databases">
        <title>Sequencing of cultivated peanut Arachis hypogaea provides insights into genome evolution and oil improvement.</title>
        <authorList>
            <person name="Chen X."/>
        </authorList>
    </citation>
    <scope>NUCLEOTIDE SEQUENCE [LARGE SCALE GENOMIC DNA]</scope>
    <source>
        <strain evidence="10">cv. Fuhuasheng</strain>
        <tissue evidence="9">Leaves</tissue>
    </source>
</reference>
<feature type="region of interest" description="Disordered" evidence="8">
    <location>
        <begin position="1"/>
        <end position="20"/>
    </location>
</feature>
<keyword evidence="4" id="KW-0863">Zinc-finger</keyword>
<evidence type="ECO:0000256" key="4">
    <source>
        <dbReference type="ARBA" id="ARBA00022771"/>
    </source>
</evidence>
<dbReference type="Proteomes" id="UP000289738">
    <property type="component" value="Chromosome A01"/>
</dbReference>
<evidence type="ECO:0000256" key="1">
    <source>
        <dbReference type="ARBA" id="ARBA00004167"/>
    </source>
</evidence>
<dbReference type="AlphaFoldDB" id="A0A445EMQ7"/>
<keyword evidence="6" id="KW-1133">Transmembrane helix</keyword>
<evidence type="ECO:0000256" key="7">
    <source>
        <dbReference type="ARBA" id="ARBA00023136"/>
    </source>
</evidence>
<dbReference type="PANTHER" id="PTHR47168:SF1">
    <property type="entry name" value="OS02G0798600 PROTEIN"/>
    <property type="match status" value="1"/>
</dbReference>
<keyword evidence="7" id="KW-0472">Membrane</keyword>
<keyword evidence="5" id="KW-0862">Zinc</keyword>
<protein>
    <submittedName>
        <fullName evidence="9">Uncharacterized protein</fullName>
    </submittedName>
</protein>
<evidence type="ECO:0000256" key="6">
    <source>
        <dbReference type="ARBA" id="ARBA00022989"/>
    </source>
</evidence>
<dbReference type="InterPro" id="IPR051653">
    <property type="entry name" value="E3_ligase_sorting_rcpt"/>
</dbReference>
<evidence type="ECO:0000256" key="2">
    <source>
        <dbReference type="ARBA" id="ARBA00022692"/>
    </source>
</evidence>
<proteinExistence type="predicted"/>
<evidence type="ECO:0000313" key="9">
    <source>
        <dbReference type="EMBL" id="RYR76754.1"/>
    </source>
</evidence>
<dbReference type="PANTHER" id="PTHR47168">
    <property type="entry name" value="RING ZINC FINGER DOMAIN SUPERFAMILY PROTEIN-RELATED"/>
    <property type="match status" value="1"/>
</dbReference>
<dbReference type="GO" id="GO:0008270">
    <property type="term" value="F:zinc ion binding"/>
    <property type="evidence" value="ECO:0007669"/>
    <property type="project" value="UniProtKB-KW"/>
</dbReference>
<comment type="caution">
    <text evidence="9">The sequence shown here is derived from an EMBL/GenBank/DDBJ whole genome shotgun (WGS) entry which is preliminary data.</text>
</comment>
<sequence length="166" mass="18366">MGSATSRLDGSRPPTARLNRNNTRFSLSSLLCGASTSRSTYQMEEHPSELQVDLATEPDGGTQEITEESSLSCTEARISCSHHAEAATSSNTRTESHRHIGIEGSSINVAASSQRKCLSECKELVPPHQWLVVYLKSLMRQCIHGVRALRRMDILVLGKFLLRMMH</sequence>